<gene>
    <name evidence="4" type="ORF">TPR58_03960</name>
</gene>
<reference evidence="4 5" key="1">
    <citation type="submission" date="2024-05" db="EMBL/GenBank/DDBJ databases">
        <title>Sphingomonas sp. HF-S3 16S ribosomal RNA gene Genome sequencing and assembly.</title>
        <authorList>
            <person name="Lee H."/>
        </authorList>
    </citation>
    <scope>NUCLEOTIDE SEQUENCE [LARGE SCALE GENOMIC DNA]</scope>
    <source>
        <strain evidence="4 5">HF-S3</strain>
    </source>
</reference>
<dbReference type="GO" id="GO:0034220">
    <property type="term" value="P:monoatomic ion transmembrane transport"/>
    <property type="evidence" value="ECO:0007669"/>
    <property type="project" value="UniProtKB-KW"/>
</dbReference>
<dbReference type="SUPFAM" id="SSF51735">
    <property type="entry name" value="NAD(P)-binding Rossmann-fold domains"/>
    <property type="match status" value="1"/>
</dbReference>
<keyword evidence="4" id="KW-0406">Ion transport</keyword>
<protein>
    <submittedName>
        <fullName evidence="4">Potassium channel family protein</fullName>
    </submittedName>
</protein>
<feature type="transmembrane region" description="Helical" evidence="2">
    <location>
        <begin position="20"/>
        <end position="39"/>
    </location>
</feature>
<keyword evidence="4" id="KW-0813">Transport</keyword>
<evidence type="ECO:0000256" key="1">
    <source>
        <dbReference type="ARBA" id="ARBA00004651"/>
    </source>
</evidence>
<dbReference type="Gene3D" id="3.40.50.720">
    <property type="entry name" value="NAD(P)-binding Rossmann-like Domain"/>
    <property type="match status" value="1"/>
</dbReference>
<evidence type="ECO:0000259" key="3">
    <source>
        <dbReference type="PROSITE" id="PS51201"/>
    </source>
</evidence>
<proteinExistence type="predicted"/>
<comment type="subcellular location">
    <subcellularLocation>
        <location evidence="1">Cell membrane</location>
        <topology evidence="1">Multi-pass membrane protein</topology>
    </subcellularLocation>
</comment>
<keyword evidence="2" id="KW-1133">Transmembrane helix</keyword>
<organism evidence="4 5">
    <name type="scientific">Sphingomonas rustica</name>
    <dbReference type="NCBI Taxonomy" id="3103142"/>
    <lineage>
        <taxon>Bacteria</taxon>
        <taxon>Pseudomonadati</taxon>
        <taxon>Pseudomonadota</taxon>
        <taxon>Alphaproteobacteria</taxon>
        <taxon>Sphingomonadales</taxon>
        <taxon>Sphingomonadaceae</taxon>
        <taxon>Sphingomonas</taxon>
    </lineage>
</organism>
<dbReference type="SUPFAM" id="SSF81324">
    <property type="entry name" value="Voltage-gated potassium channels"/>
    <property type="match status" value="1"/>
</dbReference>
<dbReference type="InterPro" id="IPR003148">
    <property type="entry name" value="RCK_N"/>
</dbReference>
<evidence type="ECO:0000256" key="2">
    <source>
        <dbReference type="SAM" id="Phobius"/>
    </source>
</evidence>
<dbReference type="RefSeq" id="WP_346245315.1">
    <property type="nucleotide sequence ID" value="NZ_JBDIZK010000002.1"/>
</dbReference>
<dbReference type="PANTHER" id="PTHR43833">
    <property type="entry name" value="POTASSIUM CHANNEL PROTEIN 2-RELATED-RELATED"/>
    <property type="match status" value="1"/>
</dbReference>
<dbReference type="Pfam" id="PF02254">
    <property type="entry name" value="TrkA_N"/>
    <property type="match status" value="1"/>
</dbReference>
<evidence type="ECO:0000313" key="5">
    <source>
        <dbReference type="Proteomes" id="UP001427805"/>
    </source>
</evidence>
<evidence type="ECO:0000313" key="4">
    <source>
        <dbReference type="EMBL" id="MEN3746310.1"/>
    </source>
</evidence>
<name>A0ABV0B5B4_9SPHN</name>
<dbReference type="PROSITE" id="PS51201">
    <property type="entry name" value="RCK_N"/>
    <property type="match status" value="1"/>
</dbReference>
<keyword evidence="5" id="KW-1185">Reference proteome</keyword>
<feature type="transmembrane region" description="Helical" evidence="2">
    <location>
        <begin position="85"/>
        <end position="107"/>
    </location>
</feature>
<keyword evidence="2" id="KW-0812">Transmembrane</keyword>
<keyword evidence="2" id="KW-0472">Membrane</keyword>
<dbReference type="InterPro" id="IPR013099">
    <property type="entry name" value="K_chnl_dom"/>
</dbReference>
<dbReference type="Proteomes" id="UP001427805">
    <property type="component" value="Unassembled WGS sequence"/>
</dbReference>
<feature type="domain" description="RCK N-terminal" evidence="3">
    <location>
        <begin position="125"/>
        <end position="245"/>
    </location>
</feature>
<dbReference type="Gene3D" id="1.10.287.70">
    <property type="match status" value="1"/>
</dbReference>
<dbReference type="Pfam" id="PF07885">
    <property type="entry name" value="Ion_trans_2"/>
    <property type="match status" value="1"/>
</dbReference>
<dbReference type="EMBL" id="JBDIZK010000002">
    <property type="protein sequence ID" value="MEN3746310.1"/>
    <property type="molecule type" value="Genomic_DNA"/>
</dbReference>
<sequence>MLPPATLKRKSSLPIWVSIGWRVLAVVALLALAIGVHWIERDGLRDNADGHVSFLDIIYFTSISITTTGYGDIVPVSDAARMFDALIVTPIRVFVVLLFLGTAYNFVLKRTWERWRMAMIQRNLTGHIIIAGYGKTGSEAVDELVARGDRPDRFVVIDTDAEALTAAKSCGCIVMQADGTRDEVLNQARIGQAQSMIIAAGRDDTSILITLTARHLAPELPISVIVRNEDNELPARAAGATTVVNPVSFAGLLLASSCNGPHIADYLTDLASFHGQVQLTERAVTGDEVGRPLSAIQTGIGLRLYRGGVGHDRKAPEAAALEAGDMIVEIIS</sequence>
<accession>A0ABV0B5B4</accession>
<feature type="transmembrane region" description="Helical" evidence="2">
    <location>
        <begin position="51"/>
        <end position="73"/>
    </location>
</feature>
<dbReference type="InterPro" id="IPR050721">
    <property type="entry name" value="Trk_Ktr_HKT_K-transport"/>
</dbReference>
<dbReference type="InterPro" id="IPR036291">
    <property type="entry name" value="NAD(P)-bd_dom_sf"/>
</dbReference>
<comment type="caution">
    <text evidence="4">The sequence shown here is derived from an EMBL/GenBank/DDBJ whole genome shotgun (WGS) entry which is preliminary data.</text>
</comment>
<dbReference type="PANTHER" id="PTHR43833:SF9">
    <property type="entry name" value="POTASSIUM CHANNEL PROTEIN YUGO-RELATED"/>
    <property type="match status" value="1"/>
</dbReference>
<keyword evidence="4" id="KW-0407">Ion channel</keyword>